<dbReference type="InParanoid" id="A7TMF4"/>
<dbReference type="eggNOG" id="ENOG502S645">
    <property type="taxonomic scope" value="Eukaryota"/>
</dbReference>
<dbReference type="STRING" id="436907.A7TMF4"/>
<dbReference type="KEGG" id="vpo:Kpol_1064p29"/>
<organism evidence="2">
    <name type="scientific">Vanderwaltozyma polyspora (strain ATCC 22028 / DSM 70294 / BCRC 21397 / CBS 2163 / NBRC 10782 / NRRL Y-8283 / UCD 57-17)</name>
    <name type="common">Kluyveromyces polysporus</name>
    <dbReference type="NCBI Taxonomy" id="436907"/>
    <lineage>
        <taxon>Eukaryota</taxon>
        <taxon>Fungi</taxon>
        <taxon>Dikarya</taxon>
        <taxon>Ascomycota</taxon>
        <taxon>Saccharomycotina</taxon>
        <taxon>Saccharomycetes</taxon>
        <taxon>Saccharomycetales</taxon>
        <taxon>Saccharomycetaceae</taxon>
        <taxon>Vanderwaltozyma</taxon>
    </lineage>
</organism>
<reference evidence="1 2" key="1">
    <citation type="journal article" date="2007" name="Proc. Natl. Acad. Sci. U.S.A.">
        <title>Independent sorting-out of thousands of duplicated gene pairs in two yeast species descended from a whole-genome duplication.</title>
        <authorList>
            <person name="Scannell D.R."/>
            <person name="Frank A.C."/>
            <person name="Conant G.C."/>
            <person name="Byrne K.P."/>
            <person name="Woolfit M."/>
            <person name="Wolfe K.H."/>
        </authorList>
    </citation>
    <scope>NUCLEOTIDE SEQUENCE [LARGE SCALE GENOMIC DNA]</scope>
    <source>
        <strain evidence="2">ATCC 22028 / DSM 70294 / BCRC 21397 / CBS 2163 / NBRC 10782 / NRRL Y-8283 / UCD 57-17</strain>
    </source>
</reference>
<dbReference type="GeneID" id="5544730"/>
<accession>A7TMF4</accession>
<dbReference type="HOGENOM" id="CLU_061833_0_0_1"/>
<dbReference type="Proteomes" id="UP000000267">
    <property type="component" value="Unassembled WGS sequence"/>
</dbReference>
<dbReference type="OMA" id="EKWGVNN"/>
<keyword evidence="2" id="KW-1185">Reference proteome</keyword>
<gene>
    <name evidence="1" type="ORF">Kpol_1064p29</name>
</gene>
<dbReference type="RefSeq" id="XP_001644406.1">
    <property type="nucleotide sequence ID" value="XM_001644356.1"/>
</dbReference>
<dbReference type="OrthoDB" id="73691at2759"/>
<proteinExistence type="predicted"/>
<protein>
    <recommendedName>
        <fullName evidence="3">Letm1 RBD domain-containing protein</fullName>
    </recommendedName>
</protein>
<dbReference type="PhylomeDB" id="A7TMF4"/>
<evidence type="ECO:0008006" key="3">
    <source>
        <dbReference type="Google" id="ProtNLM"/>
    </source>
</evidence>
<dbReference type="GO" id="GO:0005743">
    <property type="term" value="C:mitochondrial inner membrane"/>
    <property type="evidence" value="ECO:0007669"/>
    <property type="project" value="EnsemblFungi"/>
</dbReference>
<evidence type="ECO:0000313" key="1">
    <source>
        <dbReference type="EMBL" id="EDO16548.1"/>
    </source>
</evidence>
<sequence>MLLCRQSLPGLRLYSTVKPTQLISFASSDAFKKSLNDNKALKRLGSAYMQSKLTIVDGYSDNVEISAELNSLRTLPRSVLPKDEIFHKVSNDPSVPNWRKPITKWFKLGVYIIKYYKKGVQAIYTVHKETSKLRHKVDKTSNVPLATDLYKYIELSEIESQKNKESSIASCPISRKQFVEYHRRQEFWKLPSFILLALIFEEFTAVICYFFPKMVPFNCLIPGGYQKLSKQNARDMTISNSNEFKYQSPYTISKTVLYEFLKGRVAESYISKSKIALSKLSNNRKIPSEALTYIYQHMFVDDWLLLNHIFQNTETKISFEELVNAIMERKLYTPEEDLNQMVNTEIGRKVLTWRLLIYWSYRFEGCVSVIPGKMEEGQLFSQKWGINNVSIINHPGTINNSLVTEKDIPNIECHLPKTTEI</sequence>
<dbReference type="EMBL" id="DS480422">
    <property type="protein sequence ID" value="EDO16548.1"/>
    <property type="molecule type" value="Genomic_DNA"/>
</dbReference>
<dbReference type="GO" id="GO:0032979">
    <property type="term" value="P:protein insertion into mitochondrial inner membrane from matrix"/>
    <property type="evidence" value="ECO:0007669"/>
    <property type="project" value="EnsemblFungi"/>
</dbReference>
<name>A7TMF4_VANPO</name>
<dbReference type="AlphaFoldDB" id="A7TMF4"/>
<dbReference type="FunCoup" id="A7TMF4">
    <property type="interactions" value="36"/>
</dbReference>
<evidence type="ECO:0000313" key="2">
    <source>
        <dbReference type="Proteomes" id="UP000000267"/>
    </source>
</evidence>